<dbReference type="Pfam" id="PF03140">
    <property type="entry name" value="DUF247"/>
    <property type="match status" value="1"/>
</dbReference>
<keyword evidence="1" id="KW-1133">Transmembrane helix</keyword>
<accession>A0A2C9W0W7</accession>
<organism evidence="2 3">
    <name type="scientific">Manihot esculenta</name>
    <name type="common">Cassava</name>
    <name type="synonym">Jatropha manihot</name>
    <dbReference type="NCBI Taxonomy" id="3983"/>
    <lineage>
        <taxon>Eukaryota</taxon>
        <taxon>Viridiplantae</taxon>
        <taxon>Streptophyta</taxon>
        <taxon>Embryophyta</taxon>
        <taxon>Tracheophyta</taxon>
        <taxon>Spermatophyta</taxon>
        <taxon>Magnoliopsida</taxon>
        <taxon>eudicotyledons</taxon>
        <taxon>Gunneridae</taxon>
        <taxon>Pentapetalae</taxon>
        <taxon>rosids</taxon>
        <taxon>fabids</taxon>
        <taxon>Malpighiales</taxon>
        <taxon>Euphorbiaceae</taxon>
        <taxon>Crotonoideae</taxon>
        <taxon>Manihoteae</taxon>
        <taxon>Manihot</taxon>
    </lineage>
</organism>
<evidence type="ECO:0000313" key="3">
    <source>
        <dbReference type="Proteomes" id="UP000091857"/>
    </source>
</evidence>
<name>A0A2C9W0W7_MANES</name>
<dbReference type="AlphaFoldDB" id="A0A2C9W0W7"/>
<dbReference type="STRING" id="3983.A0A2C9W0W7"/>
<dbReference type="OMA" id="INCIAFE"/>
<comment type="caution">
    <text evidence="2">The sequence shown here is derived from an EMBL/GenBank/DDBJ whole genome shotgun (WGS) entry which is preliminary data.</text>
</comment>
<dbReference type="OrthoDB" id="1589813at2759"/>
<dbReference type="PANTHER" id="PTHR31170">
    <property type="entry name" value="BNAC04G53230D PROTEIN"/>
    <property type="match status" value="1"/>
</dbReference>
<keyword evidence="1" id="KW-0472">Membrane</keyword>
<gene>
    <name evidence="2" type="ORF">MANES_04G007300v8</name>
</gene>
<reference evidence="3" key="1">
    <citation type="journal article" date="2016" name="Nat. Biotechnol.">
        <title>Sequencing wild and cultivated cassava and related species reveals extensive interspecific hybridization and genetic diversity.</title>
        <authorList>
            <person name="Bredeson J.V."/>
            <person name="Lyons J.B."/>
            <person name="Prochnik S.E."/>
            <person name="Wu G.A."/>
            <person name="Ha C.M."/>
            <person name="Edsinger-Gonzales E."/>
            <person name="Grimwood J."/>
            <person name="Schmutz J."/>
            <person name="Rabbi I.Y."/>
            <person name="Egesi C."/>
            <person name="Nauluvula P."/>
            <person name="Lebot V."/>
            <person name="Ndunguru J."/>
            <person name="Mkamilo G."/>
            <person name="Bart R.S."/>
            <person name="Setter T.L."/>
            <person name="Gleadow R.M."/>
            <person name="Kulakow P."/>
            <person name="Ferguson M.E."/>
            <person name="Rounsley S."/>
            <person name="Rokhsar D.S."/>
        </authorList>
    </citation>
    <scope>NUCLEOTIDE SEQUENCE [LARGE SCALE GENOMIC DNA]</scope>
    <source>
        <strain evidence="3">cv. AM560-2</strain>
    </source>
</reference>
<protein>
    <submittedName>
        <fullName evidence="2">Uncharacterized protein</fullName>
    </submittedName>
</protein>
<evidence type="ECO:0000256" key="1">
    <source>
        <dbReference type="SAM" id="Phobius"/>
    </source>
</evidence>
<keyword evidence="3" id="KW-1185">Reference proteome</keyword>
<dbReference type="Gramene" id="Manes.04G007300.1.v8.1">
    <property type="protein sequence ID" value="Manes.04G007300.1.v8.1.CDS.1"/>
    <property type="gene ID" value="Manes.04G007300.v8.1"/>
</dbReference>
<keyword evidence="1" id="KW-0812">Transmembrane</keyword>
<dbReference type="PANTHER" id="PTHR31170:SF21">
    <property type="match status" value="1"/>
</dbReference>
<dbReference type="Proteomes" id="UP000091857">
    <property type="component" value="Chromosome 4"/>
</dbReference>
<dbReference type="EMBL" id="CM004390">
    <property type="protein sequence ID" value="OAY51444.1"/>
    <property type="molecule type" value="Genomic_DNA"/>
</dbReference>
<proteinExistence type="predicted"/>
<evidence type="ECO:0000313" key="2">
    <source>
        <dbReference type="EMBL" id="OAY51444.1"/>
    </source>
</evidence>
<sequence length="461" mass="53091">METSNFPTSHSQENGGISHQIIRIPEEADQEWITSVEKKIQEIPKLLSKSAGGSSCCIFRVPQSLVEVNTKAYQPHIVSMGPYHHGRDNLNMIQEHKWRFLGAVLARTQKHGVGLSDLFKAIASMEKKIRDCYSETIEFSSHDLIEMMVLDGCFVIELFCIVGRLVQINLDDPLFNMSWILYFLMRDFLRLENQIPFFVLQTLFGLSFSDSRKENIPSLTELTLGFFDYVVQRPSEVIDSCKNLNGKHLLDFFRLTFVSKLQDHQVPRKISPFLHLIQSANKLHLAGIKFKPRETETFLDIKFSRGILEIPPLTIDDFTSSFLLNCVAYEQCCSHCSKHITTYVTFMSCLINSPVDAGYLSDHRIIENYFGTDMEVAKFFNNIGKDIAFDIQRSYLAKLFEDVNEYYRNNWHVRWAGFKYTYFNTPWSFMSALAALVLLILTIIQAFFAVYGYVHPLGNGH</sequence>
<feature type="transmembrane region" description="Helical" evidence="1">
    <location>
        <begin position="427"/>
        <end position="454"/>
    </location>
</feature>
<dbReference type="InterPro" id="IPR004158">
    <property type="entry name" value="DUF247_pln"/>
</dbReference>